<gene>
    <name evidence="3" type="ORF">NKR19_g9369</name>
</gene>
<accession>A0AA38VBH8</accession>
<evidence type="ECO:0000256" key="2">
    <source>
        <dbReference type="SAM" id="Phobius"/>
    </source>
</evidence>
<name>A0AA38VBH8_9PEZI</name>
<feature type="transmembrane region" description="Helical" evidence="2">
    <location>
        <begin position="75"/>
        <end position="94"/>
    </location>
</feature>
<feature type="region of interest" description="Disordered" evidence="1">
    <location>
        <begin position="123"/>
        <end position="152"/>
    </location>
</feature>
<keyword evidence="4" id="KW-1185">Reference proteome</keyword>
<dbReference type="Proteomes" id="UP001174691">
    <property type="component" value="Unassembled WGS sequence"/>
</dbReference>
<proteinExistence type="predicted"/>
<comment type="caution">
    <text evidence="3">The sequence shown here is derived from an EMBL/GenBank/DDBJ whole genome shotgun (WGS) entry which is preliminary data.</text>
</comment>
<evidence type="ECO:0000256" key="1">
    <source>
        <dbReference type="SAM" id="MobiDB-lite"/>
    </source>
</evidence>
<reference evidence="3" key="1">
    <citation type="submission" date="2022-07" db="EMBL/GenBank/DDBJ databases">
        <title>Fungi with potential for degradation of polypropylene.</title>
        <authorList>
            <person name="Gostincar C."/>
        </authorList>
    </citation>
    <scope>NUCLEOTIDE SEQUENCE</scope>
    <source>
        <strain evidence="3">EXF-13287</strain>
    </source>
</reference>
<dbReference type="AlphaFoldDB" id="A0AA38VBH8"/>
<keyword evidence="2" id="KW-0472">Membrane</keyword>
<organism evidence="3 4">
    <name type="scientific">Coniochaeta hoffmannii</name>
    <dbReference type="NCBI Taxonomy" id="91930"/>
    <lineage>
        <taxon>Eukaryota</taxon>
        <taxon>Fungi</taxon>
        <taxon>Dikarya</taxon>
        <taxon>Ascomycota</taxon>
        <taxon>Pezizomycotina</taxon>
        <taxon>Sordariomycetes</taxon>
        <taxon>Sordariomycetidae</taxon>
        <taxon>Coniochaetales</taxon>
        <taxon>Coniochaetaceae</taxon>
        <taxon>Coniochaeta</taxon>
    </lineage>
</organism>
<keyword evidence="2" id="KW-1133">Transmembrane helix</keyword>
<sequence length="188" mass="20404">MAPVAELLSSASDKVARYAVQPTRTLVADAILRRQTTSGPVATVTVIQTQPATSSGGGTADSGDKNNTQTMSGGAIAGIVIGSIVGILLLIWIFRSFSNMGAPTVKGENPSGRAWYDGVEAEPYPRHRSHSRHRSRSHSRRPSREVREYATAVPVVAQPAPTYVYETDVRKSRRGRSRDHRSRSASRY</sequence>
<feature type="region of interest" description="Disordered" evidence="1">
    <location>
        <begin position="164"/>
        <end position="188"/>
    </location>
</feature>
<protein>
    <submittedName>
        <fullName evidence="3">Uncharacterized protein</fullName>
    </submittedName>
</protein>
<feature type="compositionally biased region" description="Basic residues" evidence="1">
    <location>
        <begin position="126"/>
        <end position="141"/>
    </location>
</feature>
<feature type="compositionally biased region" description="Basic residues" evidence="1">
    <location>
        <begin position="171"/>
        <end position="188"/>
    </location>
</feature>
<evidence type="ECO:0000313" key="3">
    <source>
        <dbReference type="EMBL" id="KAJ9132298.1"/>
    </source>
</evidence>
<feature type="region of interest" description="Disordered" evidence="1">
    <location>
        <begin position="45"/>
        <end position="67"/>
    </location>
</feature>
<keyword evidence="2" id="KW-0812">Transmembrane</keyword>
<dbReference type="EMBL" id="JANBVN010000221">
    <property type="protein sequence ID" value="KAJ9132298.1"/>
    <property type="molecule type" value="Genomic_DNA"/>
</dbReference>
<evidence type="ECO:0000313" key="4">
    <source>
        <dbReference type="Proteomes" id="UP001174691"/>
    </source>
</evidence>